<dbReference type="EMBL" id="BBMR01000002">
    <property type="protein sequence ID" value="GAL17605.1"/>
    <property type="molecule type" value="Genomic_DNA"/>
</dbReference>
<evidence type="ECO:0000313" key="1">
    <source>
        <dbReference type="EMBL" id="GAL17605.1"/>
    </source>
</evidence>
<reference evidence="1 2" key="1">
    <citation type="submission" date="2014-09" db="EMBL/GenBank/DDBJ databases">
        <title>Vibrio maritimus JCM 19235. (C45) whole genome shotgun sequence.</title>
        <authorList>
            <person name="Sawabe T."/>
            <person name="Meirelles P."/>
            <person name="Nakanishi M."/>
            <person name="Sayaka M."/>
            <person name="Hattori M."/>
            <person name="Ohkuma M."/>
        </authorList>
    </citation>
    <scope>NUCLEOTIDE SEQUENCE [LARGE SCALE GENOMIC DNA]</scope>
    <source>
        <strain evidence="2">JCM19235</strain>
    </source>
</reference>
<dbReference type="Proteomes" id="UP000029228">
    <property type="component" value="Unassembled WGS sequence"/>
</dbReference>
<name>A0A090RQC6_9VIBR</name>
<dbReference type="STRING" id="990268.JCM19235_6158"/>
<keyword evidence="2" id="KW-1185">Reference proteome</keyword>
<dbReference type="AlphaFoldDB" id="A0A090RQC6"/>
<accession>A0A090RQC6</accession>
<organism evidence="1 2">
    <name type="scientific">Vibrio maritimus</name>
    <dbReference type="NCBI Taxonomy" id="990268"/>
    <lineage>
        <taxon>Bacteria</taxon>
        <taxon>Pseudomonadati</taxon>
        <taxon>Pseudomonadota</taxon>
        <taxon>Gammaproteobacteria</taxon>
        <taxon>Vibrionales</taxon>
        <taxon>Vibrionaceae</taxon>
        <taxon>Vibrio</taxon>
    </lineage>
</organism>
<protein>
    <submittedName>
        <fullName evidence="1">Uncharacterized protein</fullName>
    </submittedName>
</protein>
<gene>
    <name evidence="1" type="ORF">JCM19235_6158</name>
</gene>
<comment type="caution">
    <text evidence="1">The sequence shown here is derived from an EMBL/GenBank/DDBJ whole genome shotgun (WGS) entry which is preliminary data.</text>
</comment>
<proteinExistence type="predicted"/>
<evidence type="ECO:0000313" key="2">
    <source>
        <dbReference type="Proteomes" id="UP000029228"/>
    </source>
</evidence>
<sequence>MPSVRLGFSISNERELHLFGNKLLNIEHSNGLIFGCRFSLNQEHKPNVFKDVIETIFSDRLNHIKVLPRFYRALRTSTS</sequence>
<reference evidence="1 2" key="2">
    <citation type="submission" date="2014-09" db="EMBL/GenBank/DDBJ databases">
        <authorList>
            <consortium name="NBRP consortium"/>
            <person name="Sawabe T."/>
            <person name="Meirelles P."/>
            <person name="Nakanishi M."/>
            <person name="Sayaka M."/>
            <person name="Hattori M."/>
            <person name="Ohkuma M."/>
        </authorList>
    </citation>
    <scope>NUCLEOTIDE SEQUENCE [LARGE SCALE GENOMIC DNA]</scope>
    <source>
        <strain evidence="2">JCM19235</strain>
    </source>
</reference>